<gene>
    <name evidence="1" type="ORF">BKK80_12470</name>
</gene>
<evidence type="ECO:0000313" key="1">
    <source>
        <dbReference type="EMBL" id="AOZ06543.1"/>
    </source>
</evidence>
<reference evidence="1 2" key="1">
    <citation type="submission" date="2016-10" db="EMBL/GenBank/DDBJ databases">
        <title>Complete genome sequences of three Cupriavidus strains isolated from various Malaysian environments.</title>
        <authorList>
            <person name="Abdullah A.A.-A."/>
            <person name="Shafie N.A.H."/>
            <person name="Lau N.S."/>
        </authorList>
    </citation>
    <scope>NUCLEOTIDE SEQUENCE [LARGE SCALE GENOMIC DNA]</scope>
    <source>
        <strain evidence="1 2">USMAA1020</strain>
    </source>
</reference>
<proteinExistence type="predicted"/>
<organism evidence="1 2">
    <name type="scientific">Cupriavidus malaysiensis</name>
    <dbReference type="NCBI Taxonomy" id="367825"/>
    <lineage>
        <taxon>Bacteria</taxon>
        <taxon>Pseudomonadati</taxon>
        <taxon>Pseudomonadota</taxon>
        <taxon>Betaproteobacteria</taxon>
        <taxon>Burkholderiales</taxon>
        <taxon>Burkholderiaceae</taxon>
        <taxon>Cupriavidus</taxon>
    </lineage>
</organism>
<keyword evidence="2" id="KW-1185">Reference proteome</keyword>
<dbReference type="Proteomes" id="UP000177515">
    <property type="component" value="Chromosome 1"/>
</dbReference>
<protein>
    <submittedName>
        <fullName evidence="1">Uncharacterized protein</fullName>
    </submittedName>
</protein>
<dbReference type="EMBL" id="CP017754">
    <property type="protein sequence ID" value="AOZ06543.1"/>
    <property type="molecule type" value="Genomic_DNA"/>
</dbReference>
<name>A0ABM6F551_9BURK</name>
<accession>A0ABM6F551</accession>
<evidence type="ECO:0000313" key="2">
    <source>
        <dbReference type="Proteomes" id="UP000177515"/>
    </source>
</evidence>
<sequence length="170" mass="17411">MAIQKEAAHAFSANTNRLMAANLNSLASNFQAEESDLYVSAYLPVVVGASTAGAGTYTVQNGRYYRISKRVFFKVRLSVAAGHTGTGLIQVSLPLPAAAVGGDNIVTLGATTVNGLSVSGGCTARLNSAATANGVQGAARIYYGATGSYAQATIPATAFEVEFSGEYTTT</sequence>